<dbReference type="AlphaFoldDB" id="A0A0K2UUG2"/>
<protein>
    <submittedName>
        <fullName evidence="1">Uncharacterized protein</fullName>
    </submittedName>
</protein>
<accession>A0A0K2UUG2</accession>
<organism evidence="1">
    <name type="scientific">Lepeophtheirus salmonis</name>
    <name type="common">Salmon louse</name>
    <name type="synonym">Caligus salmonis</name>
    <dbReference type="NCBI Taxonomy" id="72036"/>
    <lineage>
        <taxon>Eukaryota</taxon>
        <taxon>Metazoa</taxon>
        <taxon>Ecdysozoa</taxon>
        <taxon>Arthropoda</taxon>
        <taxon>Crustacea</taxon>
        <taxon>Multicrustacea</taxon>
        <taxon>Hexanauplia</taxon>
        <taxon>Copepoda</taxon>
        <taxon>Siphonostomatoida</taxon>
        <taxon>Caligidae</taxon>
        <taxon>Lepeophtheirus</taxon>
    </lineage>
</organism>
<name>A0A0K2UUG2_LEPSM</name>
<reference evidence="1" key="1">
    <citation type="submission" date="2014-05" db="EMBL/GenBank/DDBJ databases">
        <authorList>
            <person name="Chronopoulou M."/>
        </authorList>
    </citation>
    <scope>NUCLEOTIDE SEQUENCE</scope>
    <source>
        <tissue evidence="1">Whole organism</tissue>
    </source>
</reference>
<evidence type="ECO:0000313" key="1">
    <source>
        <dbReference type="EMBL" id="CDW41854.1"/>
    </source>
</evidence>
<proteinExistence type="predicted"/>
<sequence length="64" mass="7260">MSLSIRSFPQILYIPPHSPITDIESLGMLHHRLSRRFGYCSVHVLHDPDFSLCTAAKGHFKALN</sequence>
<dbReference type="EMBL" id="HACA01024493">
    <property type="protein sequence ID" value="CDW41854.1"/>
    <property type="molecule type" value="Transcribed_RNA"/>
</dbReference>